<accession>A0A2P2QE54</accession>
<dbReference type="EMBL" id="GGEC01084731">
    <property type="protein sequence ID" value="MBX65215.1"/>
    <property type="molecule type" value="Transcribed_RNA"/>
</dbReference>
<protein>
    <submittedName>
        <fullName evidence="1">Uncharacterized protein</fullName>
    </submittedName>
</protein>
<name>A0A2P2QE54_RHIMU</name>
<proteinExistence type="predicted"/>
<dbReference type="AlphaFoldDB" id="A0A2P2QE54"/>
<sequence length="27" mass="2779">MVLGGGYGGEWGPPFCPSVPALGRLNF</sequence>
<organism evidence="1">
    <name type="scientific">Rhizophora mucronata</name>
    <name type="common">Asiatic mangrove</name>
    <dbReference type="NCBI Taxonomy" id="61149"/>
    <lineage>
        <taxon>Eukaryota</taxon>
        <taxon>Viridiplantae</taxon>
        <taxon>Streptophyta</taxon>
        <taxon>Embryophyta</taxon>
        <taxon>Tracheophyta</taxon>
        <taxon>Spermatophyta</taxon>
        <taxon>Magnoliopsida</taxon>
        <taxon>eudicotyledons</taxon>
        <taxon>Gunneridae</taxon>
        <taxon>Pentapetalae</taxon>
        <taxon>rosids</taxon>
        <taxon>fabids</taxon>
        <taxon>Malpighiales</taxon>
        <taxon>Rhizophoraceae</taxon>
        <taxon>Rhizophora</taxon>
    </lineage>
</organism>
<reference evidence="1" key="1">
    <citation type="submission" date="2018-02" db="EMBL/GenBank/DDBJ databases">
        <title>Rhizophora mucronata_Transcriptome.</title>
        <authorList>
            <person name="Meera S.P."/>
            <person name="Sreeshan A."/>
            <person name="Augustine A."/>
        </authorList>
    </citation>
    <scope>NUCLEOTIDE SEQUENCE</scope>
    <source>
        <tissue evidence="1">Leaf</tissue>
    </source>
</reference>
<evidence type="ECO:0000313" key="1">
    <source>
        <dbReference type="EMBL" id="MBX65215.1"/>
    </source>
</evidence>